<protein>
    <submittedName>
        <fullName evidence="1">Uncharacterized protein</fullName>
    </submittedName>
</protein>
<accession>A0A2T2N669</accession>
<reference evidence="1 2" key="1">
    <citation type="journal article" date="2018" name="Front. Microbiol.">
        <title>Genome-Wide Analysis of Corynespora cassiicola Leaf Fall Disease Putative Effectors.</title>
        <authorList>
            <person name="Lopez D."/>
            <person name="Ribeiro S."/>
            <person name="Label P."/>
            <person name="Fumanal B."/>
            <person name="Venisse J.S."/>
            <person name="Kohler A."/>
            <person name="de Oliveira R.R."/>
            <person name="Labutti K."/>
            <person name="Lipzen A."/>
            <person name="Lail K."/>
            <person name="Bauer D."/>
            <person name="Ohm R.A."/>
            <person name="Barry K.W."/>
            <person name="Spatafora J."/>
            <person name="Grigoriev I.V."/>
            <person name="Martin F.M."/>
            <person name="Pujade-Renaud V."/>
        </authorList>
    </citation>
    <scope>NUCLEOTIDE SEQUENCE [LARGE SCALE GENOMIC DNA]</scope>
    <source>
        <strain evidence="1 2">Philippines</strain>
    </source>
</reference>
<keyword evidence="2" id="KW-1185">Reference proteome</keyword>
<gene>
    <name evidence="1" type="ORF">BS50DRAFT_160391</name>
</gene>
<evidence type="ECO:0000313" key="2">
    <source>
        <dbReference type="Proteomes" id="UP000240883"/>
    </source>
</evidence>
<dbReference type="AlphaFoldDB" id="A0A2T2N669"/>
<proteinExistence type="predicted"/>
<dbReference type="EMBL" id="KZ678146">
    <property type="protein sequence ID" value="PSN60947.1"/>
    <property type="molecule type" value="Genomic_DNA"/>
</dbReference>
<name>A0A2T2N669_CORCC</name>
<evidence type="ECO:0000313" key="1">
    <source>
        <dbReference type="EMBL" id="PSN60947.1"/>
    </source>
</evidence>
<organism evidence="1 2">
    <name type="scientific">Corynespora cassiicola Philippines</name>
    <dbReference type="NCBI Taxonomy" id="1448308"/>
    <lineage>
        <taxon>Eukaryota</taxon>
        <taxon>Fungi</taxon>
        <taxon>Dikarya</taxon>
        <taxon>Ascomycota</taxon>
        <taxon>Pezizomycotina</taxon>
        <taxon>Dothideomycetes</taxon>
        <taxon>Pleosporomycetidae</taxon>
        <taxon>Pleosporales</taxon>
        <taxon>Corynesporascaceae</taxon>
        <taxon>Corynespora</taxon>
    </lineage>
</organism>
<sequence length="99" mass="10969">MCMQACFMPERAVGDAMAIQARHGRALAGTRKRRGDGAARGESEAGMRNAGCWMLDARRWIWRLDTGHWMLEAQRSTLDGGFWDSRARRESSGALGGLV</sequence>
<dbReference type="Proteomes" id="UP000240883">
    <property type="component" value="Unassembled WGS sequence"/>
</dbReference>